<dbReference type="EMBL" id="JAVDQN010000001">
    <property type="protein sequence ID" value="MDR6373978.1"/>
    <property type="molecule type" value="Genomic_DNA"/>
</dbReference>
<organism evidence="1 2">
    <name type="scientific">Paraburkholderia caledonica</name>
    <dbReference type="NCBI Taxonomy" id="134536"/>
    <lineage>
        <taxon>Bacteria</taxon>
        <taxon>Pseudomonadati</taxon>
        <taxon>Pseudomonadota</taxon>
        <taxon>Betaproteobacteria</taxon>
        <taxon>Burkholderiales</taxon>
        <taxon>Burkholderiaceae</taxon>
        <taxon>Paraburkholderia</taxon>
    </lineage>
</organism>
<gene>
    <name evidence="1" type="ORF">J2776_000654</name>
</gene>
<comment type="caution">
    <text evidence="1">The sequence shown here is derived from an EMBL/GenBank/DDBJ whole genome shotgun (WGS) entry which is preliminary data.</text>
</comment>
<reference evidence="1 2" key="1">
    <citation type="submission" date="2023-07" db="EMBL/GenBank/DDBJ databases">
        <title>Sorghum-associated microbial communities from plants grown in Nebraska, USA.</title>
        <authorList>
            <person name="Schachtman D."/>
        </authorList>
    </citation>
    <scope>NUCLEOTIDE SEQUENCE [LARGE SCALE GENOMIC DNA]</scope>
    <source>
        <strain evidence="1 2">DS1039</strain>
    </source>
</reference>
<evidence type="ECO:0000313" key="2">
    <source>
        <dbReference type="Proteomes" id="UP001185254"/>
    </source>
</evidence>
<dbReference type="RefSeq" id="WP_374709963.1">
    <property type="nucleotide sequence ID" value="NZ_JAVDQN010000001.1"/>
</dbReference>
<accession>A0ABU1KSQ1</accession>
<name>A0ABU1KSQ1_9BURK</name>
<keyword evidence="2" id="KW-1185">Reference proteome</keyword>
<proteinExistence type="predicted"/>
<sequence length="107" mass="12506">MEFREDRQGVGVALVEFDEPQIVRRDIGENTPTRKSLALTGQRHVGRAIELVFDEVRQYSAEGERIVGSETRLAEEYCYRVRWVRCLHRLRELRKLSFFDGLPGRAI</sequence>
<protein>
    <submittedName>
        <fullName evidence="1">Uncharacterized protein</fullName>
    </submittedName>
</protein>
<dbReference type="Proteomes" id="UP001185254">
    <property type="component" value="Unassembled WGS sequence"/>
</dbReference>
<evidence type="ECO:0000313" key="1">
    <source>
        <dbReference type="EMBL" id="MDR6373978.1"/>
    </source>
</evidence>